<dbReference type="NCBIfam" id="TIGR00086">
    <property type="entry name" value="smpB"/>
    <property type="match status" value="1"/>
</dbReference>
<reference evidence="3 4" key="1">
    <citation type="journal article" date="2015" name="Nature">
        <title>rRNA introns, odd ribosomes, and small enigmatic genomes across a large radiation of phyla.</title>
        <authorList>
            <person name="Brown C.T."/>
            <person name="Hug L.A."/>
            <person name="Thomas B.C."/>
            <person name="Sharon I."/>
            <person name="Castelle C.J."/>
            <person name="Singh A."/>
            <person name="Wilkins M.J."/>
            <person name="Williams K.H."/>
            <person name="Banfield J.F."/>
        </authorList>
    </citation>
    <scope>NUCLEOTIDE SEQUENCE [LARGE SCALE GENOMIC DNA]</scope>
</reference>
<dbReference type="GO" id="GO:0005829">
    <property type="term" value="C:cytosol"/>
    <property type="evidence" value="ECO:0007669"/>
    <property type="project" value="TreeGrafter"/>
</dbReference>
<keyword evidence="2" id="KW-0694">RNA-binding</keyword>
<dbReference type="PANTHER" id="PTHR30308:SF2">
    <property type="entry name" value="SSRA-BINDING PROTEIN"/>
    <property type="match status" value="1"/>
</dbReference>
<feature type="non-terminal residue" evidence="3">
    <location>
        <position position="114"/>
    </location>
</feature>
<dbReference type="GO" id="GO:0070930">
    <property type="term" value="P:trans-translation-dependent protein tagging"/>
    <property type="evidence" value="ECO:0007669"/>
    <property type="project" value="TreeGrafter"/>
</dbReference>
<evidence type="ECO:0000256" key="1">
    <source>
        <dbReference type="ARBA" id="ARBA00022490"/>
    </source>
</evidence>
<proteinExistence type="inferred from homology"/>
<dbReference type="AlphaFoldDB" id="A0A0G0K804"/>
<accession>A0A0G0K804</accession>
<comment type="caution">
    <text evidence="3">The sequence shown here is derived from an EMBL/GenBank/DDBJ whole genome shotgun (WGS) entry which is preliminary data.</text>
</comment>
<evidence type="ECO:0000313" key="3">
    <source>
        <dbReference type="EMBL" id="KKQ74977.1"/>
    </source>
</evidence>
<dbReference type="InterPro" id="IPR000037">
    <property type="entry name" value="SsrA-bd_prot"/>
</dbReference>
<protein>
    <submittedName>
        <fullName evidence="3">SsrA-binding protein</fullName>
    </submittedName>
</protein>
<dbReference type="InterPro" id="IPR020081">
    <property type="entry name" value="SsrA-bd_prot_CS"/>
</dbReference>
<dbReference type="GO" id="GO:0003723">
    <property type="term" value="F:RNA binding"/>
    <property type="evidence" value="ECO:0007669"/>
    <property type="project" value="UniProtKB-KW"/>
</dbReference>
<dbReference type="PROSITE" id="PS01317">
    <property type="entry name" value="SSRP"/>
    <property type="match status" value="1"/>
</dbReference>
<dbReference type="SUPFAM" id="SSF74982">
    <property type="entry name" value="Small protein B (SmpB)"/>
    <property type="match status" value="1"/>
</dbReference>
<keyword evidence="1" id="KW-0963">Cytoplasm</keyword>
<dbReference type="Gene3D" id="2.40.280.10">
    <property type="match status" value="1"/>
</dbReference>
<name>A0A0G0K804_9BACT</name>
<dbReference type="Proteomes" id="UP000034181">
    <property type="component" value="Unassembled WGS sequence"/>
</dbReference>
<evidence type="ECO:0000256" key="2">
    <source>
        <dbReference type="ARBA" id="ARBA00022884"/>
    </source>
</evidence>
<sequence length="114" mass="12711">MKISNKRAFYDYLISERIEAGINLTGAEVKAVKMGHADLTGSFVKIIGSEAYLVNAKIFPYQYARPQNYDEARTRKLLLHKKEIISLKGKTDGASLGLVPISLYTKSGFIKVEV</sequence>
<evidence type="ECO:0000313" key="4">
    <source>
        <dbReference type="Proteomes" id="UP000034181"/>
    </source>
</evidence>
<dbReference type="Pfam" id="PF01668">
    <property type="entry name" value="SmpB"/>
    <property type="match status" value="1"/>
</dbReference>
<dbReference type="EMBL" id="LBUZ01000020">
    <property type="protein sequence ID" value="KKQ74977.1"/>
    <property type="molecule type" value="Genomic_DNA"/>
</dbReference>
<dbReference type="CDD" id="cd09294">
    <property type="entry name" value="SmpB"/>
    <property type="match status" value="1"/>
</dbReference>
<gene>
    <name evidence="3" type="ORF">US96_C0020G0013</name>
</gene>
<organism evidence="3 4">
    <name type="scientific">Candidatus Woesebacteria bacterium GW2011_GWB1_38_5b</name>
    <dbReference type="NCBI Taxonomy" id="1618569"/>
    <lineage>
        <taxon>Bacteria</taxon>
        <taxon>Candidatus Woeseibacteriota</taxon>
    </lineage>
</organism>
<dbReference type="InterPro" id="IPR023620">
    <property type="entry name" value="SmpB"/>
</dbReference>
<dbReference type="HAMAP" id="MF_00023">
    <property type="entry name" value="SmpB"/>
    <property type="match status" value="1"/>
</dbReference>
<dbReference type="PANTHER" id="PTHR30308">
    <property type="entry name" value="TMRNA-BINDING COMPONENT OF TRANS-TRANSLATION TAGGING COMPLEX"/>
    <property type="match status" value="1"/>
</dbReference>